<evidence type="ECO:0000256" key="5">
    <source>
        <dbReference type="ARBA" id="ARBA00023136"/>
    </source>
</evidence>
<evidence type="ECO:0000256" key="4">
    <source>
        <dbReference type="ARBA" id="ARBA00022989"/>
    </source>
</evidence>
<feature type="transmembrane region" description="Helical" evidence="6">
    <location>
        <begin position="227"/>
        <end position="251"/>
    </location>
</feature>
<dbReference type="Pfam" id="PF07857">
    <property type="entry name" value="TMEM144"/>
    <property type="match status" value="1"/>
</dbReference>
<evidence type="ECO:0000256" key="1">
    <source>
        <dbReference type="ARBA" id="ARBA00004141"/>
    </source>
</evidence>
<keyword evidence="8" id="KW-1185">Reference proteome</keyword>
<gene>
    <name evidence="7" type="ORF">AB6A40_008649</name>
</gene>
<accession>A0ABD6EQX6</accession>
<organism evidence="7 8">
    <name type="scientific">Gnathostoma spinigerum</name>
    <dbReference type="NCBI Taxonomy" id="75299"/>
    <lineage>
        <taxon>Eukaryota</taxon>
        <taxon>Metazoa</taxon>
        <taxon>Ecdysozoa</taxon>
        <taxon>Nematoda</taxon>
        <taxon>Chromadorea</taxon>
        <taxon>Rhabditida</taxon>
        <taxon>Spirurina</taxon>
        <taxon>Gnathostomatomorpha</taxon>
        <taxon>Gnathostomatoidea</taxon>
        <taxon>Gnathostomatidae</taxon>
        <taxon>Gnathostoma</taxon>
    </lineage>
</organism>
<dbReference type="GO" id="GO:0016020">
    <property type="term" value="C:membrane"/>
    <property type="evidence" value="ECO:0007669"/>
    <property type="project" value="UniProtKB-SubCell"/>
</dbReference>
<dbReference type="InterPro" id="IPR010651">
    <property type="entry name" value="Sugar_transport"/>
</dbReference>
<evidence type="ECO:0000313" key="7">
    <source>
        <dbReference type="EMBL" id="MFH4981940.1"/>
    </source>
</evidence>
<evidence type="ECO:0000256" key="6">
    <source>
        <dbReference type="SAM" id="Phobius"/>
    </source>
</evidence>
<dbReference type="PANTHER" id="PTHR16119">
    <property type="entry name" value="TRANSMEMBRANE PROTEIN 144"/>
    <property type="match status" value="1"/>
</dbReference>
<reference evidence="7 8" key="1">
    <citation type="submission" date="2024-08" db="EMBL/GenBank/DDBJ databases">
        <title>Gnathostoma spinigerum genome.</title>
        <authorList>
            <person name="Gonzalez-Bertolin B."/>
            <person name="Monzon S."/>
            <person name="Zaballos A."/>
            <person name="Jimenez P."/>
            <person name="Dekumyoy P."/>
            <person name="Varona S."/>
            <person name="Cuesta I."/>
            <person name="Sumanam S."/>
            <person name="Adisakwattana P."/>
            <person name="Gasser R.B."/>
            <person name="Hernandez-Gonzalez A."/>
            <person name="Young N.D."/>
            <person name="Perteguer M.J."/>
        </authorList>
    </citation>
    <scope>NUCLEOTIDE SEQUENCE [LARGE SCALE GENOMIC DNA]</scope>
    <source>
        <strain evidence="7">AL3</strain>
        <tissue evidence="7">Liver</tissue>
    </source>
</reference>
<evidence type="ECO:0000256" key="3">
    <source>
        <dbReference type="ARBA" id="ARBA00022692"/>
    </source>
</evidence>
<proteinExistence type="inferred from homology"/>
<feature type="transmembrane region" description="Helical" evidence="6">
    <location>
        <begin position="91"/>
        <end position="112"/>
    </location>
</feature>
<evidence type="ECO:0008006" key="9">
    <source>
        <dbReference type="Google" id="ProtNLM"/>
    </source>
</evidence>
<name>A0ABD6EQX6_9BILA</name>
<feature type="transmembrane region" description="Helical" evidence="6">
    <location>
        <begin position="124"/>
        <end position="143"/>
    </location>
</feature>
<dbReference type="InterPro" id="IPR012435">
    <property type="entry name" value="TMEM144"/>
</dbReference>
<dbReference type="EMBL" id="JBGFUD010008186">
    <property type="protein sequence ID" value="MFH4981940.1"/>
    <property type="molecule type" value="Genomic_DNA"/>
</dbReference>
<evidence type="ECO:0000256" key="2">
    <source>
        <dbReference type="ARBA" id="ARBA00005731"/>
    </source>
</evidence>
<dbReference type="AlphaFoldDB" id="A0ABD6EQX6"/>
<keyword evidence="3 6" id="KW-0812">Transmembrane</keyword>
<feature type="transmembrane region" description="Helical" evidence="6">
    <location>
        <begin position="6"/>
        <end position="25"/>
    </location>
</feature>
<keyword evidence="5 6" id="KW-0472">Membrane</keyword>
<dbReference type="Proteomes" id="UP001608902">
    <property type="component" value="Unassembled WGS sequence"/>
</dbReference>
<feature type="transmembrane region" description="Helical" evidence="6">
    <location>
        <begin position="190"/>
        <end position="207"/>
    </location>
</feature>
<feature type="transmembrane region" description="Helical" evidence="6">
    <location>
        <begin position="263"/>
        <end position="286"/>
    </location>
</feature>
<comment type="subcellular location">
    <subcellularLocation>
        <location evidence="1">Membrane</location>
        <topology evidence="1">Multi-pass membrane protein</topology>
    </subcellularLocation>
</comment>
<sequence length="318" mass="34735">MAEKSFWAGIIAITLSCVLFGHEFLPLKFYKTGDGMFTQLMMGIGTTFVGFIVLAIEGFPPITPLVITGGVVWALGNSVALPILNHLGLGLGILIWNTTACMMGWATSRFGLFGLSPAPPKSDLLNYLGLVFVITGGILYTLVRTVPHEPKDNPKVSVVLNQIHQSETDKATVEPETSFSTGKALMRSRIFWIVVSLISGLMYSQMMTPVSYMQEHPDGSSTQERSALIYVFPHFLGIFITTVTIFIIYCIIKKNNPIYDTKVALPGILAGIIFGSAMACLFIGNQNLSQTIAMPMVTTVPGCIASLWSAFYFKEIRV</sequence>
<protein>
    <recommendedName>
        <fullName evidence="9">Transmembrane protein 144</fullName>
    </recommendedName>
</protein>
<dbReference type="PROSITE" id="PS51257">
    <property type="entry name" value="PROKAR_LIPOPROTEIN"/>
    <property type="match status" value="1"/>
</dbReference>
<evidence type="ECO:0000313" key="8">
    <source>
        <dbReference type="Proteomes" id="UP001608902"/>
    </source>
</evidence>
<comment type="similarity">
    <text evidence="2">Belongs to the TMEM144 family.</text>
</comment>
<feature type="transmembrane region" description="Helical" evidence="6">
    <location>
        <begin position="292"/>
        <end position="313"/>
    </location>
</feature>
<comment type="caution">
    <text evidence="7">The sequence shown here is derived from an EMBL/GenBank/DDBJ whole genome shotgun (WGS) entry which is preliminary data.</text>
</comment>
<dbReference type="PANTHER" id="PTHR16119:SF16">
    <property type="entry name" value="TRANSMEMBRANE PROTEIN 144 HOMOLOG"/>
    <property type="match status" value="1"/>
</dbReference>
<feature type="transmembrane region" description="Helical" evidence="6">
    <location>
        <begin position="37"/>
        <end position="56"/>
    </location>
</feature>
<keyword evidence="4 6" id="KW-1133">Transmembrane helix</keyword>